<comment type="caution">
    <text evidence="2">The sequence shown here is derived from an EMBL/GenBank/DDBJ whole genome shotgun (WGS) entry which is preliminary data.</text>
</comment>
<accession>A0A8J3WGV3</accession>
<feature type="region of interest" description="Disordered" evidence="1">
    <location>
        <begin position="1"/>
        <end position="60"/>
    </location>
</feature>
<proteinExistence type="predicted"/>
<evidence type="ECO:0000256" key="1">
    <source>
        <dbReference type="SAM" id="MobiDB-lite"/>
    </source>
</evidence>
<protein>
    <submittedName>
        <fullName evidence="2">Uncharacterized protein</fullName>
    </submittedName>
</protein>
<organism evidence="2 3">
    <name type="scientific">Planobispora siamensis</name>
    <dbReference type="NCBI Taxonomy" id="936338"/>
    <lineage>
        <taxon>Bacteria</taxon>
        <taxon>Bacillati</taxon>
        <taxon>Actinomycetota</taxon>
        <taxon>Actinomycetes</taxon>
        <taxon>Streptosporangiales</taxon>
        <taxon>Streptosporangiaceae</taxon>
        <taxon>Planobispora</taxon>
    </lineage>
</organism>
<dbReference type="Proteomes" id="UP000619788">
    <property type="component" value="Unassembled WGS sequence"/>
</dbReference>
<evidence type="ECO:0000313" key="2">
    <source>
        <dbReference type="EMBL" id="GIH89809.1"/>
    </source>
</evidence>
<keyword evidence="3" id="KW-1185">Reference proteome</keyword>
<dbReference type="EMBL" id="BOOJ01000006">
    <property type="protein sequence ID" value="GIH89809.1"/>
    <property type="molecule type" value="Genomic_DNA"/>
</dbReference>
<feature type="compositionally biased region" description="Gly residues" evidence="1">
    <location>
        <begin position="26"/>
        <end position="36"/>
    </location>
</feature>
<sequence>MSCEAGGAPAESSEDSSTSGDFPAGGTEGGAAGGIRGTRTVSSPSPMGNRRGTRGVIIAPSSEGMAGMGAVGASYEGTYLS</sequence>
<evidence type="ECO:0000313" key="3">
    <source>
        <dbReference type="Proteomes" id="UP000619788"/>
    </source>
</evidence>
<reference evidence="2 3" key="1">
    <citation type="submission" date="2021-01" db="EMBL/GenBank/DDBJ databases">
        <title>Whole genome shotgun sequence of Planobispora siamensis NBRC 107568.</title>
        <authorList>
            <person name="Komaki H."/>
            <person name="Tamura T."/>
        </authorList>
    </citation>
    <scope>NUCLEOTIDE SEQUENCE [LARGE SCALE GENOMIC DNA]</scope>
    <source>
        <strain evidence="2 3">NBRC 107568</strain>
    </source>
</reference>
<name>A0A8J3WGV3_9ACTN</name>
<dbReference type="AlphaFoldDB" id="A0A8J3WGV3"/>
<gene>
    <name evidence="2" type="ORF">Psi01_04390</name>
</gene>